<dbReference type="InterPro" id="IPR035927">
    <property type="entry name" value="DUSP-like_sf"/>
</dbReference>
<dbReference type="Pfam" id="PF16187">
    <property type="entry name" value="Peptidase_M16_M"/>
    <property type="match status" value="1"/>
</dbReference>
<dbReference type="Gene3D" id="3.30.830.10">
    <property type="entry name" value="Metalloenzyme, LuxS/M16 peptidase-like"/>
    <property type="match status" value="4"/>
</dbReference>
<dbReference type="InterPro" id="IPR011249">
    <property type="entry name" value="Metalloenz_LuxS/M16"/>
</dbReference>
<organism evidence="10 11">
    <name type="scientific">Parathielavia appendiculata</name>
    <dbReference type="NCBI Taxonomy" id="2587402"/>
    <lineage>
        <taxon>Eukaryota</taxon>
        <taxon>Fungi</taxon>
        <taxon>Dikarya</taxon>
        <taxon>Ascomycota</taxon>
        <taxon>Pezizomycotina</taxon>
        <taxon>Sordariomycetes</taxon>
        <taxon>Sordariomycetidae</taxon>
        <taxon>Sordariales</taxon>
        <taxon>Chaetomiaceae</taxon>
        <taxon>Parathielavia</taxon>
    </lineage>
</organism>
<feature type="region of interest" description="Disordered" evidence="7">
    <location>
        <begin position="1"/>
        <end position="26"/>
    </location>
</feature>
<feature type="compositionally biased region" description="Polar residues" evidence="7">
    <location>
        <begin position="2501"/>
        <end position="2512"/>
    </location>
</feature>
<dbReference type="SMART" id="SM00695">
    <property type="entry name" value="DUSP"/>
    <property type="match status" value="1"/>
</dbReference>
<dbReference type="InterPro" id="IPR011765">
    <property type="entry name" value="Pept_M16_N"/>
</dbReference>
<feature type="region of interest" description="Disordered" evidence="7">
    <location>
        <begin position="1163"/>
        <end position="1228"/>
    </location>
</feature>
<dbReference type="GO" id="GO:0004222">
    <property type="term" value="F:metalloendopeptidase activity"/>
    <property type="evidence" value="ECO:0007669"/>
    <property type="project" value="TreeGrafter"/>
</dbReference>
<feature type="domain" description="USP" evidence="8">
    <location>
        <begin position="1680"/>
        <end position="2483"/>
    </location>
</feature>
<evidence type="ECO:0000259" key="8">
    <source>
        <dbReference type="PROSITE" id="PS50235"/>
    </source>
</evidence>
<protein>
    <submittedName>
        <fullName evidence="10">Ubiquitin carboxyl-terminal hydrolase-like protein</fullName>
    </submittedName>
</protein>
<dbReference type="Pfam" id="PF22456">
    <property type="entry name" value="PqqF-like_C_4"/>
    <property type="match status" value="1"/>
</dbReference>
<dbReference type="GO" id="GO:0005829">
    <property type="term" value="C:cytosol"/>
    <property type="evidence" value="ECO:0007669"/>
    <property type="project" value="TreeGrafter"/>
</dbReference>
<dbReference type="PROSITE" id="PS00973">
    <property type="entry name" value="USP_2"/>
    <property type="match status" value="1"/>
</dbReference>
<dbReference type="SUPFAM" id="SSF143791">
    <property type="entry name" value="DUSP-like"/>
    <property type="match status" value="1"/>
</dbReference>
<keyword evidence="6" id="KW-0482">Metalloprotease</keyword>
<dbReference type="Pfam" id="PF00443">
    <property type="entry name" value="UCH"/>
    <property type="match status" value="1"/>
</dbReference>
<dbReference type="GO" id="GO:0004843">
    <property type="term" value="F:cysteine-type deubiquitinase activity"/>
    <property type="evidence" value="ECO:0007669"/>
    <property type="project" value="InterPro"/>
</dbReference>
<reference evidence="10" key="2">
    <citation type="submission" date="2023-05" db="EMBL/GenBank/DDBJ databases">
        <authorList>
            <consortium name="Lawrence Berkeley National Laboratory"/>
            <person name="Steindorff A."/>
            <person name="Hensen N."/>
            <person name="Bonometti L."/>
            <person name="Westerberg I."/>
            <person name="Brannstrom I.O."/>
            <person name="Guillou S."/>
            <person name="Cros-Aarteil S."/>
            <person name="Calhoun S."/>
            <person name="Haridas S."/>
            <person name="Kuo A."/>
            <person name="Mondo S."/>
            <person name="Pangilinan J."/>
            <person name="Riley R."/>
            <person name="Labutti K."/>
            <person name="Andreopoulos B."/>
            <person name="Lipzen A."/>
            <person name="Chen C."/>
            <person name="Yanf M."/>
            <person name="Daum C."/>
            <person name="Ng V."/>
            <person name="Clum A."/>
            <person name="Ohm R."/>
            <person name="Martin F."/>
            <person name="Silar P."/>
            <person name="Natvig D."/>
            <person name="Lalanne C."/>
            <person name="Gautier V."/>
            <person name="Ament-Velasquez S.L."/>
            <person name="Kruys A."/>
            <person name="Hutchinson M.I."/>
            <person name="Powell A.J."/>
            <person name="Barry K."/>
            <person name="Miller A.N."/>
            <person name="Grigoriev I.V."/>
            <person name="Debuchy R."/>
            <person name="Gladieux P."/>
            <person name="Thoren M.H."/>
            <person name="Johannesson H."/>
        </authorList>
    </citation>
    <scope>NUCLEOTIDE SEQUENCE</scope>
    <source>
        <strain evidence="10">CBS 731.68</strain>
    </source>
</reference>
<dbReference type="RefSeq" id="XP_062647098.1">
    <property type="nucleotide sequence ID" value="XM_062794716.1"/>
</dbReference>
<evidence type="ECO:0000256" key="5">
    <source>
        <dbReference type="ARBA" id="ARBA00022833"/>
    </source>
</evidence>
<feature type="region of interest" description="Disordered" evidence="7">
    <location>
        <begin position="2727"/>
        <end position="2746"/>
    </location>
</feature>
<dbReference type="GO" id="GO:0016579">
    <property type="term" value="P:protein deubiquitination"/>
    <property type="evidence" value="ECO:0007669"/>
    <property type="project" value="InterPro"/>
</dbReference>
<dbReference type="PANTHER" id="PTHR43690">
    <property type="entry name" value="NARDILYSIN"/>
    <property type="match status" value="1"/>
</dbReference>
<dbReference type="Gene3D" id="3.90.70.10">
    <property type="entry name" value="Cysteine proteinases"/>
    <property type="match status" value="2"/>
</dbReference>
<feature type="region of interest" description="Disordered" evidence="7">
    <location>
        <begin position="2003"/>
        <end position="2022"/>
    </location>
</feature>
<keyword evidence="5" id="KW-0862">Zinc</keyword>
<gene>
    <name evidence="10" type="ORF">N657DRAFT_656588</name>
</gene>
<dbReference type="InterPro" id="IPR038765">
    <property type="entry name" value="Papain-like_cys_pep_sf"/>
</dbReference>
<dbReference type="GO" id="GO:0043171">
    <property type="term" value="P:peptide catabolic process"/>
    <property type="evidence" value="ECO:0007669"/>
    <property type="project" value="TreeGrafter"/>
</dbReference>
<dbReference type="InterPro" id="IPR001394">
    <property type="entry name" value="Peptidase_C19_UCH"/>
</dbReference>
<evidence type="ECO:0000256" key="1">
    <source>
        <dbReference type="ARBA" id="ARBA00007261"/>
    </source>
</evidence>
<dbReference type="CDD" id="cd02674">
    <property type="entry name" value="Peptidase_C19R"/>
    <property type="match status" value="1"/>
</dbReference>
<dbReference type="PROSITE" id="PS00972">
    <property type="entry name" value="USP_1"/>
    <property type="match status" value="1"/>
</dbReference>
<evidence type="ECO:0000259" key="9">
    <source>
        <dbReference type="PROSITE" id="PS51283"/>
    </source>
</evidence>
<dbReference type="Proteomes" id="UP001302602">
    <property type="component" value="Unassembled WGS sequence"/>
</dbReference>
<dbReference type="PANTHER" id="PTHR43690:SF18">
    <property type="entry name" value="INSULIN-DEGRADING ENZYME-RELATED"/>
    <property type="match status" value="1"/>
</dbReference>
<evidence type="ECO:0000256" key="2">
    <source>
        <dbReference type="ARBA" id="ARBA00022670"/>
    </source>
</evidence>
<dbReference type="InterPro" id="IPR050626">
    <property type="entry name" value="Peptidase_M16"/>
</dbReference>
<feature type="region of interest" description="Disordered" evidence="7">
    <location>
        <begin position="1527"/>
        <end position="1557"/>
    </location>
</feature>
<feature type="compositionally biased region" description="Basic residues" evidence="7">
    <location>
        <begin position="1963"/>
        <end position="1972"/>
    </location>
</feature>
<dbReference type="InterPro" id="IPR028889">
    <property type="entry name" value="USP"/>
</dbReference>
<feature type="compositionally biased region" description="Low complexity" evidence="7">
    <location>
        <begin position="1182"/>
        <end position="1198"/>
    </location>
</feature>
<feature type="domain" description="DUSP" evidence="9">
    <location>
        <begin position="1320"/>
        <end position="1439"/>
    </location>
</feature>
<keyword evidence="2" id="KW-0645">Protease</keyword>
<dbReference type="Pfam" id="PF00675">
    <property type="entry name" value="Peptidase_M16"/>
    <property type="match status" value="1"/>
</dbReference>
<dbReference type="Pfam" id="PF06337">
    <property type="entry name" value="DUSP"/>
    <property type="match status" value="1"/>
</dbReference>
<reference evidence="10" key="1">
    <citation type="journal article" date="2023" name="Mol. Phylogenet. Evol.">
        <title>Genome-scale phylogeny and comparative genomics of the fungal order Sordariales.</title>
        <authorList>
            <person name="Hensen N."/>
            <person name="Bonometti L."/>
            <person name="Westerberg I."/>
            <person name="Brannstrom I.O."/>
            <person name="Guillou S."/>
            <person name="Cros-Aarteil S."/>
            <person name="Calhoun S."/>
            <person name="Haridas S."/>
            <person name="Kuo A."/>
            <person name="Mondo S."/>
            <person name="Pangilinan J."/>
            <person name="Riley R."/>
            <person name="LaButti K."/>
            <person name="Andreopoulos B."/>
            <person name="Lipzen A."/>
            <person name="Chen C."/>
            <person name="Yan M."/>
            <person name="Daum C."/>
            <person name="Ng V."/>
            <person name="Clum A."/>
            <person name="Steindorff A."/>
            <person name="Ohm R.A."/>
            <person name="Martin F."/>
            <person name="Silar P."/>
            <person name="Natvig D.O."/>
            <person name="Lalanne C."/>
            <person name="Gautier V."/>
            <person name="Ament-Velasquez S.L."/>
            <person name="Kruys A."/>
            <person name="Hutchinson M.I."/>
            <person name="Powell A.J."/>
            <person name="Barry K."/>
            <person name="Miller A.N."/>
            <person name="Grigoriev I.V."/>
            <person name="Debuchy R."/>
            <person name="Gladieux P."/>
            <person name="Hiltunen Thoren M."/>
            <person name="Johannesson H."/>
        </authorList>
    </citation>
    <scope>NUCLEOTIDE SEQUENCE</scope>
    <source>
        <strain evidence="10">CBS 731.68</strain>
    </source>
</reference>
<dbReference type="InterPro" id="IPR018200">
    <property type="entry name" value="USP_CS"/>
</dbReference>
<dbReference type="InterPro" id="IPR007863">
    <property type="entry name" value="Peptidase_M16_C"/>
</dbReference>
<dbReference type="GO" id="GO:0005739">
    <property type="term" value="C:mitochondrion"/>
    <property type="evidence" value="ECO:0007669"/>
    <property type="project" value="TreeGrafter"/>
</dbReference>
<dbReference type="FunFam" id="3.30.830.10:FF:000003">
    <property type="entry name" value="Insulin-degrading enzyme"/>
    <property type="match status" value="1"/>
</dbReference>
<dbReference type="EMBL" id="MU853229">
    <property type="protein sequence ID" value="KAK4123327.1"/>
    <property type="molecule type" value="Genomic_DNA"/>
</dbReference>
<keyword evidence="11" id="KW-1185">Reference proteome</keyword>
<feature type="region of interest" description="Disordered" evidence="7">
    <location>
        <begin position="1107"/>
        <end position="1140"/>
    </location>
</feature>
<feature type="region of interest" description="Disordered" evidence="7">
    <location>
        <begin position="1240"/>
        <end position="1319"/>
    </location>
</feature>
<dbReference type="InterPro" id="IPR006615">
    <property type="entry name" value="Pept_C19_DUSP"/>
</dbReference>
<dbReference type="GO" id="GO:0046872">
    <property type="term" value="F:metal ion binding"/>
    <property type="evidence" value="ECO:0007669"/>
    <property type="project" value="UniProtKB-KW"/>
</dbReference>
<dbReference type="SUPFAM" id="SSF54001">
    <property type="entry name" value="Cysteine proteinases"/>
    <property type="match status" value="1"/>
</dbReference>
<name>A0AAN6TYZ4_9PEZI</name>
<keyword evidence="4 10" id="KW-0378">Hydrolase</keyword>
<dbReference type="FunFam" id="3.30.830.10:FF:000004">
    <property type="entry name" value="Putative insulin-degrading enzyme"/>
    <property type="match status" value="1"/>
</dbReference>
<feature type="region of interest" description="Disordered" evidence="7">
    <location>
        <begin position="1956"/>
        <end position="1988"/>
    </location>
</feature>
<dbReference type="GeneID" id="87831485"/>
<dbReference type="PROSITE" id="PS50235">
    <property type="entry name" value="USP_3"/>
    <property type="match status" value="1"/>
</dbReference>
<evidence type="ECO:0000256" key="3">
    <source>
        <dbReference type="ARBA" id="ARBA00022723"/>
    </source>
</evidence>
<evidence type="ECO:0000313" key="10">
    <source>
        <dbReference type="EMBL" id="KAK4123327.1"/>
    </source>
</evidence>
<dbReference type="PROSITE" id="PS51283">
    <property type="entry name" value="DUSP"/>
    <property type="match status" value="1"/>
</dbReference>
<evidence type="ECO:0000256" key="4">
    <source>
        <dbReference type="ARBA" id="ARBA00022801"/>
    </source>
</evidence>
<dbReference type="SUPFAM" id="SSF63411">
    <property type="entry name" value="LuxS/MPP-like metallohydrolase"/>
    <property type="match status" value="4"/>
</dbReference>
<feature type="region of interest" description="Disordered" evidence="7">
    <location>
        <begin position="1638"/>
        <end position="1676"/>
    </location>
</feature>
<feature type="compositionally biased region" description="Basic and acidic residues" evidence="7">
    <location>
        <begin position="1120"/>
        <end position="1130"/>
    </location>
</feature>
<dbReference type="InterPro" id="IPR032632">
    <property type="entry name" value="Peptidase_M16_M"/>
</dbReference>
<sequence>MSRPGRRHSAMAPPPPDPRSAVNPPAVGEVEIVTDGLEKPSLDDRSYRVILLPNQLEALIVHDPDTDKASAAMDVNVGSFSDEDDMPGMAHAVEHLLFMGNKKYPVENAYHQYVSAHSGLTNAYTAATSTNYHFEVSAKPSNEEEPSATNPSPLLGALDRFAQFFIEPLFLEDTLDRELRAVDSENKKNLQSDQWRLHQLKKSLSNPKHPFCHFSTGNLETLKTVPEAQGVNVRDKFIEFYEKHYSANRMKLCVLGREPLDVLQSWVVEHFTAVPNKNLAPNRWDQEVPLTKEQLGTQILAKPVMDTRELTLTFPFIEQDHLYDSQPSRYIAHLIGHEGPGSIMSYIKSKGWANGLYAGAWPVSPGTPDVFECQITLTKEGLENYKEVVKAVFEYIALLRETEPQEWIFEEQKGLAEVNFRFREKTQSYRFTSKLSSFMHKPLPREYLLSGYSLLRKFDPKLIKDGLECLRPDNFRLTIVSRDFPGKWEKKEKWYGTEYTCQPIPADLMEDIKKAAASGPESRTAKLHLPHKNEFVPTKLEVEKKDVKEPALAPRIIRNDPLVRTWFKKDDTFWVPKATLIISCRSPVATASAAGRVKSRLFTDLIKDALEEYSYDAELAGLEYTVTLDSRGIYLEVSGYNDKLAVLLQHLLITTRDLEIRDDRFDIIKERISRGFRNWELSAPWTQIGDYMSWLNVDQGYIVEELEAELPHITPDDLRVFQKELLAQMHMEVLAHGNIYKEDALRLTDMIESTLKPRVLPQAQWKIRRGLILPPGSNYIWKKKLKDPANVNHCIQYFLHVGYRGNYNVRAKALLLDQIVHEPCFNQLRTKEQLGYIVYSGTWTGVTQYGFYFVIQSEKTAPYLETRIEEFLRMVAKTLEDMSDAEFESNKRSVMDKRLEKLKYMEQESNRHWSNIHSEFYTFDIAPQDAAHIKPLTKADMIEFFNHYIHPSSPSRAKLAVYLEAQARSDVSTKEISELVKTLELDSTASARAATDLQARLSAASPDVDKEVAGLRDYLLHELKVPEAKIDVAAEAWQKIHAAHGPGTEVVKNAEPPSANGTVPVFIDDVRSFKASLPASNGARPLRDLSDNRLGIPRAAHGQLTFTTSSQKKRRITRQSTREQHLKPEDLVLPSTEEDADPTFSFSAASVSDLGTPTCLRAESLPASGVPPRLQSHGTSFADSPSSAASSPCAASADLSTDFDQNPDSAEDGSALPLPEYVTAGDRSPIHQSVRRALMGGAADLPQRSSSPLKRRASSMEPEQNAVEATEDMDMNAAPDAQRTEAAGERREEDRRKEAEDSRAAPADMKPELPLRNDIPPFDQQIKTIEMLVSAFAESPLKEGEEAYLVSRQWLGRAQAFGSDAKHSSKAAPEGALGPVDNSDIIQAIFTDSKGERCVKLKPGMGTENFELFPKDAWDLLLSWYGLVSGQSPIIRIAHNTAPDSVSVPTIQFELHPPVFTIHRLWSANSPIPIEQKTKLEKPAPPVVIQSTSFGYHNFLKQIKELVGVAPDKKVRVWRLLQTIPATEPSSEPSGMKTPPDSPGRGPEILTHPPSVPGAWPEMLVDVETFLKLEKDVERGLVDAEDTTTNSNYNGRKSLALVGLAVDQTLVLDEQIDRDAYVSTYRGSAIKDKTLATRGSSTSLVAQTRDNTSGRSSPAPQGAQTRGRAQQKPGRPMGCVGLQNLGNTCYMNSALQCVRSVEELTKYFLTHEAHKEINPDNPLSHNGDVAAAYGRLLEEIYKDPAPGSIAPRHFKSIIGRYAPAFSGYGQQDSQEFLGFLLDGLQEDLNRIKKKPYIEKPDSTDDMINNPAAVREMAAKVWDITKKRDDSVIADLFTGMYKSTLVCPVCDKVSITFDPFNNLTLPLPVANVWSRTVRFFPLNDAPVEMVVDIDKNSSIRVMKQYISVRVGVPVERLFAGEEFHGKFFKLYDDGSAVSEEIQSNDVAVVHELEAAPTNTSGFKKQGKKERRRSPSYDEDDTSPVEDPRTEHMLVPVLHRLDPQEPSYRKRYGRKGSDGTPPPHFIILTPEEARDMEAIRRKILEKVATFTTWSQLAEAEDADVAEATDPEMVNMAASDVDSSGSSKIVAKSVEGEDDMIDVTMHDAADAQKGSAAAPSEGSSHVLRRFNHRRPKWVNPLEFLDPELQNLFDLAYFHESGTAVPTGWSSTTDEAPLPRLSSRQPKVAVSDTEMRSPEAADATDESGSEDSGIAPTVTRMNDESSDGDDFLKAKGKAARTYGKQGKRRHEKQRLGRLPKPVSETTLETEDFLPGGPLIRLGEGIMVEWSEAAFDYVFGGTSQNDMRGTRTYVNLPTLEDPALEAKQKARQLRKKHGIALDDCLDEFEKEEILSEQDTWYCPRCKEHRRASKKFDLWKTPDILVVHLKRFSSSGWRRDKLDILVDFPVEGLDLTKRVIDKETGKQEIYDLIAVDDHWGGLGGGHYTAFAKNFVDGEWYEYNDATVTKLKDTSRVVTSAAYLLFYRRRSDVPLGGPRFQEIFDRFNNQANPDGNVSDSGEGQRLGLGSSRRGSPSALTGAGPTLPREGRGWGRRGDDNDTDMSAWSNQDAIHNSIEGDGEDEGIGLSEYDTAGLAGMTSVIGPSNWSFDNLVAKPGSEAGDDVDIASDVAQNDGSSVNGDVFEDVAIVGGGSGDMEMLLQQEEPGARYAEGSEPAIEFSDDFQAIVPASSSYISRMAAETWVRQQTIHTVPPVGELGADDDAASDKVAEIHVVEPEEDRQEEAPAPADPRA</sequence>
<evidence type="ECO:0000313" key="11">
    <source>
        <dbReference type="Proteomes" id="UP001302602"/>
    </source>
</evidence>
<evidence type="ECO:0000256" key="7">
    <source>
        <dbReference type="SAM" id="MobiDB-lite"/>
    </source>
</evidence>
<feature type="region of interest" description="Disordered" evidence="7">
    <location>
        <begin position="2501"/>
        <end position="2559"/>
    </location>
</feature>
<dbReference type="Pfam" id="PF05193">
    <property type="entry name" value="Peptidase_M16_C"/>
    <property type="match status" value="1"/>
</dbReference>
<comment type="caution">
    <text evidence="10">The sequence shown here is derived from an EMBL/GenBank/DDBJ whole genome shotgun (WGS) entry which is preliminary data.</text>
</comment>
<comment type="similarity">
    <text evidence="1">Belongs to the peptidase M16 family.</text>
</comment>
<dbReference type="InterPro" id="IPR054734">
    <property type="entry name" value="PqqF-like_C_4"/>
</dbReference>
<feature type="compositionally biased region" description="Basic and acidic residues" evidence="7">
    <location>
        <begin position="2541"/>
        <end position="2552"/>
    </location>
</feature>
<evidence type="ECO:0000256" key="6">
    <source>
        <dbReference type="ARBA" id="ARBA00023049"/>
    </source>
</evidence>
<feature type="compositionally biased region" description="Basic and acidic residues" evidence="7">
    <location>
        <begin position="1282"/>
        <end position="1315"/>
    </location>
</feature>
<feature type="compositionally biased region" description="Basic residues" evidence="7">
    <location>
        <begin position="2241"/>
        <end position="2253"/>
    </location>
</feature>
<feature type="compositionally biased region" description="Polar residues" evidence="7">
    <location>
        <begin position="1638"/>
        <end position="1668"/>
    </location>
</feature>
<dbReference type="Gene3D" id="3.30.2230.10">
    <property type="entry name" value="DUSP-like"/>
    <property type="match status" value="1"/>
</dbReference>
<keyword evidence="3" id="KW-0479">Metal-binding</keyword>
<feature type="compositionally biased region" description="Low complexity" evidence="7">
    <location>
        <begin position="2513"/>
        <end position="2532"/>
    </location>
</feature>
<accession>A0AAN6TYZ4</accession>
<feature type="region of interest" description="Disordered" evidence="7">
    <location>
        <begin position="2160"/>
        <end position="2259"/>
    </location>
</feature>
<dbReference type="FunFam" id="3.30.830.10:FF:000005">
    <property type="entry name" value="nardilysin isoform X1"/>
    <property type="match status" value="1"/>
</dbReference>
<dbReference type="GO" id="GO:0051603">
    <property type="term" value="P:proteolysis involved in protein catabolic process"/>
    <property type="evidence" value="ECO:0007669"/>
    <property type="project" value="TreeGrafter"/>
</dbReference>
<proteinExistence type="inferred from homology"/>